<evidence type="ECO:0000256" key="1">
    <source>
        <dbReference type="SAM" id="MobiDB-lite"/>
    </source>
</evidence>
<evidence type="ECO:0000313" key="2">
    <source>
        <dbReference type="EMBL" id="KAK1317848.1"/>
    </source>
</evidence>
<dbReference type="EMBL" id="JAUJYO010000005">
    <property type="protein sequence ID" value="KAK1317848.1"/>
    <property type="molecule type" value="Genomic_DNA"/>
</dbReference>
<organism evidence="2 3">
    <name type="scientific">Acorus calamus</name>
    <name type="common">Sweet flag</name>
    <dbReference type="NCBI Taxonomy" id="4465"/>
    <lineage>
        <taxon>Eukaryota</taxon>
        <taxon>Viridiplantae</taxon>
        <taxon>Streptophyta</taxon>
        <taxon>Embryophyta</taxon>
        <taxon>Tracheophyta</taxon>
        <taxon>Spermatophyta</taxon>
        <taxon>Magnoliopsida</taxon>
        <taxon>Liliopsida</taxon>
        <taxon>Acoraceae</taxon>
        <taxon>Acorus</taxon>
    </lineage>
</organism>
<evidence type="ECO:0000313" key="3">
    <source>
        <dbReference type="Proteomes" id="UP001180020"/>
    </source>
</evidence>
<feature type="region of interest" description="Disordered" evidence="1">
    <location>
        <begin position="50"/>
        <end position="72"/>
    </location>
</feature>
<name>A0AAV9EVT7_ACOCL</name>
<proteinExistence type="predicted"/>
<reference evidence="2" key="1">
    <citation type="journal article" date="2023" name="Nat. Commun.">
        <title>Diploid and tetraploid genomes of Acorus and the evolution of monocots.</title>
        <authorList>
            <person name="Ma L."/>
            <person name="Liu K.W."/>
            <person name="Li Z."/>
            <person name="Hsiao Y.Y."/>
            <person name="Qi Y."/>
            <person name="Fu T."/>
            <person name="Tang G.D."/>
            <person name="Zhang D."/>
            <person name="Sun W.H."/>
            <person name="Liu D.K."/>
            <person name="Li Y."/>
            <person name="Chen G.Z."/>
            <person name="Liu X.D."/>
            <person name="Liao X.Y."/>
            <person name="Jiang Y.T."/>
            <person name="Yu X."/>
            <person name="Hao Y."/>
            <person name="Huang J."/>
            <person name="Zhao X.W."/>
            <person name="Ke S."/>
            <person name="Chen Y.Y."/>
            <person name="Wu W.L."/>
            <person name="Hsu J.L."/>
            <person name="Lin Y.F."/>
            <person name="Huang M.D."/>
            <person name="Li C.Y."/>
            <person name="Huang L."/>
            <person name="Wang Z.W."/>
            <person name="Zhao X."/>
            <person name="Zhong W.Y."/>
            <person name="Peng D.H."/>
            <person name="Ahmad S."/>
            <person name="Lan S."/>
            <person name="Zhang J.S."/>
            <person name="Tsai W.C."/>
            <person name="Van de Peer Y."/>
            <person name="Liu Z.J."/>
        </authorList>
    </citation>
    <scope>NUCLEOTIDE SEQUENCE</scope>
    <source>
        <strain evidence="2">CP</strain>
    </source>
</reference>
<dbReference type="Proteomes" id="UP001180020">
    <property type="component" value="Unassembled WGS sequence"/>
</dbReference>
<gene>
    <name evidence="2" type="ORF">QJS10_CPA05g01806</name>
</gene>
<dbReference type="AlphaFoldDB" id="A0AAV9EVT7"/>
<reference evidence="2" key="2">
    <citation type="submission" date="2023-06" db="EMBL/GenBank/DDBJ databases">
        <authorList>
            <person name="Ma L."/>
            <person name="Liu K.-W."/>
            <person name="Li Z."/>
            <person name="Hsiao Y.-Y."/>
            <person name="Qi Y."/>
            <person name="Fu T."/>
            <person name="Tang G."/>
            <person name="Zhang D."/>
            <person name="Sun W.-H."/>
            <person name="Liu D.-K."/>
            <person name="Li Y."/>
            <person name="Chen G.-Z."/>
            <person name="Liu X.-D."/>
            <person name="Liao X.-Y."/>
            <person name="Jiang Y.-T."/>
            <person name="Yu X."/>
            <person name="Hao Y."/>
            <person name="Huang J."/>
            <person name="Zhao X.-W."/>
            <person name="Ke S."/>
            <person name="Chen Y.-Y."/>
            <person name="Wu W.-L."/>
            <person name="Hsu J.-L."/>
            <person name="Lin Y.-F."/>
            <person name="Huang M.-D."/>
            <person name="Li C.-Y."/>
            <person name="Huang L."/>
            <person name="Wang Z.-W."/>
            <person name="Zhao X."/>
            <person name="Zhong W.-Y."/>
            <person name="Peng D.-H."/>
            <person name="Ahmad S."/>
            <person name="Lan S."/>
            <person name="Zhang J.-S."/>
            <person name="Tsai W.-C."/>
            <person name="Van De Peer Y."/>
            <person name="Liu Z.-J."/>
        </authorList>
    </citation>
    <scope>NUCLEOTIDE SEQUENCE</scope>
    <source>
        <strain evidence="2">CP</strain>
        <tissue evidence="2">Leaves</tissue>
    </source>
</reference>
<sequence>MNEMEAQTNFGPTESDSVHILVARLSGRDSPVTSRSQRTKGGVAFEWEVKPGTPKNLPEAKLLPPLSPPPALQSAQLGWFRHRVKDDSAGLKVWLWRWIPRITTTHPQDD</sequence>
<accession>A0AAV9EVT7</accession>
<keyword evidence="3" id="KW-1185">Reference proteome</keyword>
<protein>
    <submittedName>
        <fullName evidence="2">Uncharacterized protein</fullName>
    </submittedName>
</protein>
<comment type="caution">
    <text evidence="2">The sequence shown here is derived from an EMBL/GenBank/DDBJ whole genome shotgun (WGS) entry which is preliminary data.</text>
</comment>